<dbReference type="GO" id="GO:0006865">
    <property type="term" value="P:amino acid transport"/>
    <property type="evidence" value="ECO:0007669"/>
    <property type="project" value="InterPro"/>
</dbReference>
<protein>
    <submittedName>
        <fullName evidence="7">LysE family transporter</fullName>
    </submittedName>
</protein>
<evidence type="ECO:0000256" key="4">
    <source>
        <dbReference type="ARBA" id="ARBA00022989"/>
    </source>
</evidence>
<feature type="transmembrane region" description="Helical" evidence="6">
    <location>
        <begin position="104"/>
        <end position="122"/>
    </location>
</feature>
<dbReference type="Pfam" id="PF01810">
    <property type="entry name" value="LysE"/>
    <property type="match status" value="1"/>
</dbReference>
<feature type="transmembrane region" description="Helical" evidence="6">
    <location>
        <begin position="73"/>
        <end position="98"/>
    </location>
</feature>
<keyword evidence="4 6" id="KW-1133">Transmembrane helix</keyword>
<dbReference type="AlphaFoldDB" id="A0A926QKK6"/>
<comment type="subcellular location">
    <subcellularLocation>
        <location evidence="1">Cell membrane</location>
        <topology evidence="1">Multi-pass membrane protein</topology>
    </subcellularLocation>
</comment>
<evidence type="ECO:0000256" key="6">
    <source>
        <dbReference type="SAM" id="Phobius"/>
    </source>
</evidence>
<keyword evidence="5 6" id="KW-0472">Membrane</keyword>
<organism evidence="7 8">
    <name type="scientific">Paenibacillus sedimenti</name>
    <dbReference type="NCBI Taxonomy" id="2770274"/>
    <lineage>
        <taxon>Bacteria</taxon>
        <taxon>Bacillati</taxon>
        <taxon>Bacillota</taxon>
        <taxon>Bacilli</taxon>
        <taxon>Bacillales</taxon>
        <taxon>Paenibacillaceae</taxon>
        <taxon>Paenibacillus</taxon>
    </lineage>
</organism>
<keyword evidence="2" id="KW-1003">Cell membrane</keyword>
<evidence type="ECO:0000256" key="5">
    <source>
        <dbReference type="ARBA" id="ARBA00023136"/>
    </source>
</evidence>
<comment type="caution">
    <text evidence="7">The sequence shown here is derived from an EMBL/GenBank/DDBJ whole genome shotgun (WGS) entry which is preliminary data.</text>
</comment>
<gene>
    <name evidence="7" type="ORF">ICC18_17215</name>
</gene>
<evidence type="ECO:0000256" key="3">
    <source>
        <dbReference type="ARBA" id="ARBA00022692"/>
    </source>
</evidence>
<evidence type="ECO:0000313" key="7">
    <source>
        <dbReference type="EMBL" id="MBD0381868.1"/>
    </source>
</evidence>
<evidence type="ECO:0000256" key="1">
    <source>
        <dbReference type="ARBA" id="ARBA00004651"/>
    </source>
</evidence>
<keyword evidence="3 6" id="KW-0812">Transmembrane</keyword>
<evidence type="ECO:0000313" key="8">
    <source>
        <dbReference type="Proteomes" id="UP000650466"/>
    </source>
</evidence>
<dbReference type="InterPro" id="IPR001123">
    <property type="entry name" value="LeuE-type"/>
</dbReference>
<name>A0A926QKK6_9BACL</name>
<accession>A0A926QKK6</accession>
<dbReference type="Proteomes" id="UP000650466">
    <property type="component" value="Unassembled WGS sequence"/>
</dbReference>
<dbReference type="EMBL" id="JACVVD010000005">
    <property type="protein sequence ID" value="MBD0381868.1"/>
    <property type="molecule type" value="Genomic_DNA"/>
</dbReference>
<keyword evidence="8" id="KW-1185">Reference proteome</keyword>
<evidence type="ECO:0000256" key="2">
    <source>
        <dbReference type="ARBA" id="ARBA00022475"/>
    </source>
</evidence>
<proteinExistence type="predicted"/>
<reference evidence="7" key="1">
    <citation type="submission" date="2020-09" db="EMBL/GenBank/DDBJ databases">
        <title>Draft Genome Sequence of Paenibacillus sp. WST5.</title>
        <authorList>
            <person name="Bao Z."/>
        </authorList>
    </citation>
    <scope>NUCLEOTIDE SEQUENCE</scope>
    <source>
        <strain evidence="7">WST5</strain>
    </source>
</reference>
<dbReference type="GO" id="GO:0005886">
    <property type="term" value="C:plasma membrane"/>
    <property type="evidence" value="ECO:0007669"/>
    <property type="project" value="UniProtKB-SubCell"/>
</dbReference>
<sequence length="128" mass="14377">MLLRVNIAPHTAVRIQNGSKRAGIILGFIALNRKEHCDEFIYFRFSTRSVTCFRIRKILALIRTGISKGFLPALIFSLGCSVGDMIFVVLSVTGIAFLIQSSTIFQWVLWIAGTVMLLLLAYQSFSLY</sequence>